<feature type="non-terminal residue" evidence="2">
    <location>
        <position position="333"/>
    </location>
</feature>
<sequence>AVMAGTLFPLGDKTPQHISHLARERFLQGSQHDVGEDMVTPHGDRTAQLAARSPQKDSNRHNSPASSDMITAIEPPGFEGPRHNAAVNTQTAMRGIAENSRALLEDKIKTAEAFCHSFDTTAAQFTTGPSAQLAKDLARELTRICMTLVNGQPQQEHLNQAAPRQPRPLSYAEALSRGHTTRAAQERGRPGDPQRQQKTTNVNNGIPSNDIRVFIRLHAQSPACNSESFSIRSHITSLLKLELNAIPQATRTKTGWAIRPADLGVQHKILGAEATIRSALGAEKVEPGQKWHTYVIPNIPRRIQLLGPDAEVVEIDKLIPGEVKAQAGLDPIS</sequence>
<feature type="compositionally biased region" description="Polar residues" evidence="1">
    <location>
        <begin position="194"/>
        <end position="206"/>
    </location>
</feature>
<keyword evidence="3" id="KW-1185">Reference proteome</keyword>
<evidence type="ECO:0000256" key="1">
    <source>
        <dbReference type="SAM" id="MobiDB-lite"/>
    </source>
</evidence>
<gene>
    <name evidence="2" type="ORF">CDV31_017355</name>
</gene>
<comment type="caution">
    <text evidence="2">The sequence shown here is derived from an EMBL/GenBank/DDBJ whole genome shotgun (WGS) entry which is preliminary data.</text>
</comment>
<protein>
    <submittedName>
        <fullName evidence="2">Uncharacterized protein</fullName>
    </submittedName>
</protein>
<reference evidence="2 3" key="1">
    <citation type="submission" date="2017-06" db="EMBL/GenBank/DDBJ databases">
        <title>Cmopartive genomic analysis of Ambrosia Fusariam Clade fungi.</title>
        <authorList>
            <person name="Stajich J.E."/>
            <person name="Carrillo J."/>
            <person name="Kijimoto T."/>
            <person name="Eskalen A."/>
            <person name="O'Donnell K."/>
            <person name="Kasson M."/>
        </authorList>
    </citation>
    <scope>NUCLEOTIDE SEQUENCE [LARGE SCALE GENOMIC DNA]</scope>
    <source>
        <strain evidence="2 3">NRRL 20438</strain>
    </source>
</reference>
<dbReference type="Proteomes" id="UP000288429">
    <property type="component" value="Unassembled WGS sequence"/>
</dbReference>
<evidence type="ECO:0000313" key="2">
    <source>
        <dbReference type="EMBL" id="RSL76869.1"/>
    </source>
</evidence>
<accession>A0A428RH56</accession>
<name>A0A428RH56_9HYPO</name>
<proteinExistence type="predicted"/>
<evidence type="ECO:0000313" key="3">
    <source>
        <dbReference type="Proteomes" id="UP000288429"/>
    </source>
</evidence>
<feature type="region of interest" description="Disordered" evidence="1">
    <location>
        <begin position="30"/>
        <end position="68"/>
    </location>
</feature>
<organism evidence="2 3">
    <name type="scientific">Fusarium ambrosium</name>
    <dbReference type="NCBI Taxonomy" id="131363"/>
    <lineage>
        <taxon>Eukaryota</taxon>
        <taxon>Fungi</taxon>
        <taxon>Dikarya</taxon>
        <taxon>Ascomycota</taxon>
        <taxon>Pezizomycotina</taxon>
        <taxon>Sordariomycetes</taxon>
        <taxon>Hypocreomycetidae</taxon>
        <taxon>Hypocreales</taxon>
        <taxon>Nectriaceae</taxon>
        <taxon>Fusarium</taxon>
        <taxon>Fusarium solani species complex</taxon>
    </lineage>
</organism>
<feature type="region of interest" description="Disordered" evidence="1">
    <location>
        <begin position="175"/>
        <end position="206"/>
    </location>
</feature>
<feature type="non-terminal residue" evidence="2">
    <location>
        <position position="1"/>
    </location>
</feature>
<dbReference type="AlphaFoldDB" id="A0A428RH56"/>
<dbReference type="EMBL" id="NIZV01001167">
    <property type="protein sequence ID" value="RSL76869.1"/>
    <property type="molecule type" value="Genomic_DNA"/>
</dbReference>